<feature type="compositionally biased region" description="Basic and acidic residues" evidence="1">
    <location>
        <begin position="272"/>
        <end position="306"/>
    </location>
</feature>
<dbReference type="Proteomes" id="UP000324800">
    <property type="component" value="Unassembled WGS sequence"/>
</dbReference>
<evidence type="ECO:0000313" key="2">
    <source>
        <dbReference type="EMBL" id="KAA6395612.1"/>
    </source>
</evidence>
<gene>
    <name evidence="2" type="ORF">EZS28_008863</name>
</gene>
<sequence length="328" mass="39169">MLSKYYSYDHLQYTLDKYFQLAVQLDASSDQCEWITAPGAVRALSEFVLGLRRYKIKKDDINQQQEIPQDKLRQKQIVERQYFVRMFQGFFNVENEEELFDREDYELNEEQQEEDDEDDEEVDEEQQAKEEDDEMYFGYETQLQEEQQVQQTQNNVDQEEKLIVGQVEQEQTLKDDQTQKTTIPFSIQHALQYQLISQLHRRYSLQQFKANLSYSMNYNAALAYFRVIKLCGYEHAESHAINEMLGRTVEQEIEAKINEEEIEIVAQRRNLKEKENEQNDQKQKYKENEEKQKEELNGNSDQKEVNDTGIQIRIKSSEIDRAMLVILT</sequence>
<feature type="region of interest" description="Disordered" evidence="1">
    <location>
        <begin position="272"/>
        <end position="309"/>
    </location>
</feature>
<organism evidence="2 3">
    <name type="scientific">Streblomastix strix</name>
    <dbReference type="NCBI Taxonomy" id="222440"/>
    <lineage>
        <taxon>Eukaryota</taxon>
        <taxon>Metamonada</taxon>
        <taxon>Preaxostyla</taxon>
        <taxon>Oxymonadida</taxon>
        <taxon>Streblomastigidae</taxon>
        <taxon>Streblomastix</taxon>
    </lineage>
</organism>
<proteinExistence type="predicted"/>
<comment type="caution">
    <text evidence="2">The sequence shown here is derived from an EMBL/GenBank/DDBJ whole genome shotgun (WGS) entry which is preliminary data.</text>
</comment>
<name>A0A5J4WM23_9EUKA</name>
<feature type="region of interest" description="Disordered" evidence="1">
    <location>
        <begin position="107"/>
        <end position="133"/>
    </location>
</feature>
<dbReference type="EMBL" id="SNRW01001638">
    <property type="protein sequence ID" value="KAA6395612.1"/>
    <property type="molecule type" value="Genomic_DNA"/>
</dbReference>
<evidence type="ECO:0000256" key="1">
    <source>
        <dbReference type="SAM" id="MobiDB-lite"/>
    </source>
</evidence>
<accession>A0A5J4WM23</accession>
<protein>
    <submittedName>
        <fullName evidence="2">Uncharacterized protein</fullName>
    </submittedName>
</protein>
<dbReference type="AlphaFoldDB" id="A0A5J4WM23"/>
<evidence type="ECO:0000313" key="3">
    <source>
        <dbReference type="Proteomes" id="UP000324800"/>
    </source>
</evidence>
<reference evidence="2 3" key="1">
    <citation type="submission" date="2019-03" db="EMBL/GenBank/DDBJ databases">
        <title>Single cell metagenomics reveals metabolic interactions within the superorganism composed of flagellate Streblomastix strix and complex community of Bacteroidetes bacteria on its surface.</title>
        <authorList>
            <person name="Treitli S.C."/>
            <person name="Kolisko M."/>
            <person name="Husnik F."/>
            <person name="Keeling P."/>
            <person name="Hampl V."/>
        </authorList>
    </citation>
    <scope>NUCLEOTIDE SEQUENCE [LARGE SCALE GENOMIC DNA]</scope>
    <source>
        <strain evidence="2">ST1C</strain>
    </source>
</reference>